<dbReference type="InterPro" id="IPR041726">
    <property type="entry name" value="ACAD10_11_N"/>
</dbReference>
<accession>A0ABU0ISB5</accession>
<dbReference type="SUPFAM" id="SSF56112">
    <property type="entry name" value="Protein kinase-like (PK-like)"/>
    <property type="match status" value="1"/>
</dbReference>
<dbReference type="Gene3D" id="3.30.200.20">
    <property type="entry name" value="Phosphorylase Kinase, domain 1"/>
    <property type="match status" value="1"/>
</dbReference>
<dbReference type="PANTHER" id="PTHR21310:SF40">
    <property type="entry name" value="AMINOGLYCOSIDE PHOSPHOTRANSFERASE DOMAIN-CONTAINING PROTEIN-RELATED"/>
    <property type="match status" value="1"/>
</dbReference>
<dbReference type="PANTHER" id="PTHR21310">
    <property type="entry name" value="AMINOGLYCOSIDE PHOSPHOTRANSFERASE-RELATED-RELATED"/>
    <property type="match status" value="1"/>
</dbReference>
<gene>
    <name evidence="2" type="ORF">QO010_002091</name>
</gene>
<dbReference type="EMBL" id="JAUSVS010000003">
    <property type="protein sequence ID" value="MDQ0464310.1"/>
    <property type="molecule type" value="Genomic_DNA"/>
</dbReference>
<dbReference type="RefSeq" id="WP_307348895.1">
    <property type="nucleotide sequence ID" value="NZ_JAUSVS010000003.1"/>
</dbReference>
<dbReference type="InterPro" id="IPR011009">
    <property type="entry name" value="Kinase-like_dom_sf"/>
</dbReference>
<evidence type="ECO:0000259" key="1">
    <source>
        <dbReference type="Pfam" id="PF01636"/>
    </source>
</evidence>
<dbReference type="InterPro" id="IPR002575">
    <property type="entry name" value="Aminoglycoside_PTrfase"/>
</dbReference>
<sequence>MSIEGVDLAVLTGWMDGRGLGEGPIENPVRLAGGTQNILLKFTRAGRSYVLRRPPPHLRDNSNETMRREARVLGAIRDTTVPHPRLIAAEPDETVLGAAFYLMEPIDGFNPTTGLEPLHAGSPDIRHRMGLALVEGIAGLGALDYRALGLEGLGKPDNYLERQVARWKAQLASYGEFPDWTGPGEIPGVERVAAWLEAHRPASFEAGIIHGDYHLANVMYRHDSGELAAIVDWELTTIGDPLLDLGWLLATWPLGDDPDAGTVSVRPWRGFPTATELVGHYRPRTHRDLSAIAWYGVLACYKLGIILEGSHARASAGKAPKEIGDRLHAQTVSLFERALGWIR</sequence>
<feature type="domain" description="Aminoglycoside phosphotransferase" evidence="1">
    <location>
        <begin position="33"/>
        <end position="258"/>
    </location>
</feature>
<keyword evidence="2" id="KW-0418">Kinase</keyword>
<evidence type="ECO:0000313" key="3">
    <source>
        <dbReference type="Proteomes" id="UP001228905"/>
    </source>
</evidence>
<protein>
    <submittedName>
        <fullName evidence="2">Aminoglycoside phosphotransferase (APT) family kinase protein</fullName>
    </submittedName>
</protein>
<dbReference type="Gene3D" id="3.90.1200.10">
    <property type="match status" value="1"/>
</dbReference>
<organism evidence="2 3">
    <name type="scientific">Caulobacter ginsengisoli</name>
    <dbReference type="NCBI Taxonomy" id="400775"/>
    <lineage>
        <taxon>Bacteria</taxon>
        <taxon>Pseudomonadati</taxon>
        <taxon>Pseudomonadota</taxon>
        <taxon>Alphaproteobacteria</taxon>
        <taxon>Caulobacterales</taxon>
        <taxon>Caulobacteraceae</taxon>
        <taxon>Caulobacter</taxon>
    </lineage>
</organism>
<reference evidence="2 3" key="1">
    <citation type="submission" date="2023-07" db="EMBL/GenBank/DDBJ databases">
        <title>Genomic Encyclopedia of Type Strains, Phase IV (KMG-IV): sequencing the most valuable type-strain genomes for metagenomic binning, comparative biology and taxonomic classification.</title>
        <authorList>
            <person name="Goeker M."/>
        </authorList>
    </citation>
    <scope>NUCLEOTIDE SEQUENCE [LARGE SCALE GENOMIC DNA]</scope>
    <source>
        <strain evidence="2 3">DSM 18695</strain>
    </source>
</reference>
<keyword evidence="3" id="KW-1185">Reference proteome</keyword>
<name>A0ABU0ISB5_9CAUL</name>
<dbReference type="InterPro" id="IPR051678">
    <property type="entry name" value="AGP_Transferase"/>
</dbReference>
<dbReference type="Proteomes" id="UP001228905">
    <property type="component" value="Unassembled WGS sequence"/>
</dbReference>
<dbReference type="CDD" id="cd05154">
    <property type="entry name" value="ACAD10_11_N-like"/>
    <property type="match status" value="1"/>
</dbReference>
<evidence type="ECO:0000313" key="2">
    <source>
        <dbReference type="EMBL" id="MDQ0464310.1"/>
    </source>
</evidence>
<dbReference type="GO" id="GO:0016301">
    <property type="term" value="F:kinase activity"/>
    <property type="evidence" value="ECO:0007669"/>
    <property type="project" value="UniProtKB-KW"/>
</dbReference>
<dbReference type="Pfam" id="PF01636">
    <property type="entry name" value="APH"/>
    <property type="match status" value="1"/>
</dbReference>
<keyword evidence="2" id="KW-0808">Transferase</keyword>
<proteinExistence type="predicted"/>
<comment type="caution">
    <text evidence="2">The sequence shown here is derived from an EMBL/GenBank/DDBJ whole genome shotgun (WGS) entry which is preliminary data.</text>
</comment>